<organism evidence="6 7">
    <name type="scientific">Pseudocercospora fijiensis (strain CIRAD86)</name>
    <name type="common">Black leaf streak disease fungus</name>
    <name type="synonym">Mycosphaerella fijiensis</name>
    <dbReference type="NCBI Taxonomy" id="383855"/>
    <lineage>
        <taxon>Eukaryota</taxon>
        <taxon>Fungi</taxon>
        <taxon>Dikarya</taxon>
        <taxon>Ascomycota</taxon>
        <taxon>Pezizomycotina</taxon>
        <taxon>Dothideomycetes</taxon>
        <taxon>Dothideomycetidae</taxon>
        <taxon>Mycosphaerellales</taxon>
        <taxon>Mycosphaerellaceae</taxon>
        <taxon>Pseudocercospora</taxon>
    </lineage>
</organism>
<feature type="transmembrane region" description="Helical" evidence="5">
    <location>
        <begin position="133"/>
        <end position="155"/>
    </location>
</feature>
<dbReference type="Gene3D" id="1.20.1280.290">
    <property type="match status" value="1"/>
</dbReference>
<comment type="subcellular location">
    <subcellularLocation>
        <location evidence="1">Membrane</location>
        <topology evidence="1">Multi-pass membrane protein</topology>
    </subcellularLocation>
</comment>
<dbReference type="InterPro" id="IPR051415">
    <property type="entry name" value="LAAT-1"/>
</dbReference>
<dbReference type="SMART" id="SM00679">
    <property type="entry name" value="CTNS"/>
    <property type="match status" value="2"/>
</dbReference>
<feature type="transmembrane region" description="Helical" evidence="5">
    <location>
        <begin position="100"/>
        <end position="121"/>
    </location>
</feature>
<dbReference type="RefSeq" id="XP_007923150.1">
    <property type="nucleotide sequence ID" value="XM_007924959.1"/>
</dbReference>
<keyword evidence="7" id="KW-1185">Reference proteome</keyword>
<evidence type="ECO:0000256" key="2">
    <source>
        <dbReference type="ARBA" id="ARBA00022692"/>
    </source>
</evidence>
<gene>
    <name evidence="6" type="ORF">MYCFIDRAFT_210270</name>
</gene>
<dbReference type="AlphaFoldDB" id="M3A3B7"/>
<evidence type="ECO:0008006" key="8">
    <source>
        <dbReference type="Google" id="ProtNLM"/>
    </source>
</evidence>
<dbReference type="GeneID" id="19337043"/>
<dbReference type="Pfam" id="PF04193">
    <property type="entry name" value="PQ-loop"/>
    <property type="match status" value="1"/>
</dbReference>
<dbReference type="PANTHER" id="PTHR16201:SF37">
    <property type="entry name" value="PQ-LOOP REPEAT-CONTAINING PROTEIN"/>
    <property type="match status" value="1"/>
</dbReference>
<dbReference type="GO" id="GO:0005886">
    <property type="term" value="C:plasma membrane"/>
    <property type="evidence" value="ECO:0007669"/>
    <property type="project" value="EnsemblFungi"/>
</dbReference>
<feature type="transmembrane region" description="Helical" evidence="5">
    <location>
        <begin position="44"/>
        <end position="62"/>
    </location>
</feature>
<dbReference type="InterPro" id="IPR006603">
    <property type="entry name" value="PQ-loop_rpt"/>
</dbReference>
<dbReference type="KEGG" id="pfj:MYCFIDRAFT_210270"/>
<dbReference type="EMBL" id="KB446556">
    <property type="protein sequence ID" value="EME85584.1"/>
    <property type="molecule type" value="Genomic_DNA"/>
</dbReference>
<feature type="transmembrane region" description="Helical" evidence="5">
    <location>
        <begin position="6"/>
        <end position="24"/>
    </location>
</feature>
<feature type="transmembrane region" description="Helical" evidence="5">
    <location>
        <begin position="167"/>
        <end position="187"/>
    </location>
</feature>
<evidence type="ECO:0000256" key="4">
    <source>
        <dbReference type="ARBA" id="ARBA00023136"/>
    </source>
</evidence>
<evidence type="ECO:0000256" key="1">
    <source>
        <dbReference type="ARBA" id="ARBA00004141"/>
    </source>
</evidence>
<accession>M3A3B7</accession>
<reference evidence="6 7" key="1">
    <citation type="journal article" date="2012" name="PLoS Pathog.">
        <title>Diverse lifestyles and strategies of plant pathogenesis encoded in the genomes of eighteen Dothideomycetes fungi.</title>
        <authorList>
            <person name="Ohm R.A."/>
            <person name="Feau N."/>
            <person name="Henrissat B."/>
            <person name="Schoch C.L."/>
            <person name="Horwitz B.A."/>
            <person name="Barry K.W."/>
            <person name="Condon B.J."/>
            <person name="Copeland A.C."/>
            <person name="Dhillon B."/>
            <person name="Glaser F."/>
            <person name="Hesse C.N."/>
            <person name="Kosti I."/>
            <person name="LaButti K."/>
            <person name="Lindquist E.A."/>
            <person name="Lucas S."/>
            <person name="Salamov A.A."/>
            <person name="Bradshaw R.E."/>
            <person name="Ciuffetti L."/>
            <person name="Hamelin R.C."/>
            <person name="Kema G.H.J."/>
            <person name="Lawrence C."/>
            <person name="Scott J.A."/>
            <person name="Spatafora J.W."/>
            <person name="Turgeon B.G."/>
            <person name="de Wit P.J.G.M."/>
            <person name="Zhong S."/>
            <person name="Goodwin S.B."/>
            <person name="Grigoriev I.V."/>
        </authorList>
    </citation>
    <scope>NUCLEOTIDE SEQUENCE [LARGE SCALE GENOMIC DNA]</scope>
    <source>
        <strain evidence="6 7">CIRAD86</strain>
    </source>
</reference>
<dbReference type="OrthoDB" id="407617at2759"/>
<keyword evidence="3 5" id="KW-1133">Transmembrane helix</keyword>
<evidence type="ECO:0000256" key="3">
    <source>
        <dbReference type="ARBA" id="ARBA00022989"/>
    </source>
</evidence>
<dbReference type="HOGENOM" id="CLU_040201_2_1_1"/>
<protein>
    <recommendedName>
        <fullName evidence="8">PQ loop repeat protein</fullName>
    </recommendedName>
</protein>
<evidence type="ECO:0000313" key="6">
    <source>
        <dbReference type="EMBL" id="EME85584.1"/>
    </source>
</evidence>
<dbReference type="VEuPathDB" id="FungiDB:MYCFIDRAFT_210270"/>
<sequence>MAPQQSIPLAANVLGTIGTVLWCIQSLPQIWHSYRTKSTEGLPAAMTFLWGTSGLPFGVYAICQNFNIPLQIQPQIFGFLFTVSWGQCMYYGRGWRAWKAVLAVAIIAIVFAALEVALILTLRPLYWNDGVEWPITMIGVVACVMLLAGFIPVPFELIKRRGRVIGIDFWFLLMDSSGALFSLLSLLVQDTFDAEFGALYILCVVFEYAIFLSHGVWLLRTRGIRKRAQEAQTDYDDFPEAIEWQAKAWTLDWLSLKRMRRSKINLEEDVSRLDEPVDAKV</sequence>
<evidence type="ECO:0000313" key="7">
    <source>
        <dbReference type="Proteomes" id="UP000016932"/>
    </source>
</evidence>
<feature type="transmembrane region" description="Helical" evidence="5">
    <location>
        <begin position="199"/>
        <end position="219"/>
    </location>
</feature>
<name>M3A3B7_PSEFD</name>
<keyword evidence="2 5" id="KW-0812">Transmembrane</keyword>
<dbReference type="eggNOG" id="KOG2913">
    <property type="taxonomic scope" value="Eukaryota"/>
</dbReference>
<dbReference type="PANTHER" id="PTHR16201">
    <property type="entry name" value="SEVEN TRANSMEMBRANE PROTEIN 1-RELATED"/>
    <property type="match status" value="1"/>
</dbReference>
<dbReference type="Proteomes" id="UP000016932">
    <property type="component" value="Unassembled WGS sequence"/>
</dbReference>
<evidence type="ECO:0000256" key="5">
    <source>
        <dbReference type="SAM" id="Phobius"/>
    </source>
</evidence>
<proteinExistence type="predicted"/>
<keyword evidence="4 5" id="KW-0472">Membrane</keyword>